<evidence type="ECO:0000256" key="3">
    <source>
        <dbReference type="ARBA" id="ARBA00023163"/>
    </source>
</evidence>
<dbReference type="SMART" id="SM00342">
    <property type="entry name" value="HTH_ARAC"/>
    <property type="match status" value="1"/>
</dbReference>
<dbReference type="Pfam" id="PF12833">
    <property type="entry name" value="HTH_18"/>
    <property type="match status" value="1"/>
</dbReference>
<keyword evidence="2" id="KW-0238">DNA-binding</keyword>
<feature type="domain" description="HTH araC/xylS-type" evidence="4">
    <location>
        <begin position="187"/>
        <end position="285"/>
    </location>
</feature>
<dbReference type="AlphaFoldDB" id="A0A3E1F148"/>
<dbReference type="SUPFAM" id="SSF51215">
    <property type="entry name" value="Regulatory protein AraC"/>
    <property type="match status" value="1"/>
</dbReference>
<dbReference type="InterPro" id="IPR009057">
    <property type="entry name" value="Homeodomain-like_sf"/>
</dbReference>
<dbReference type="InterPro" id="IPR037923">
    <property type="entry name" value="HTH-like"/>
</dbReference>
<evidence type="ECO:0000256" key="2">
    <source>
        <dbReference type="ARBA" id="ARBA00023125"/>
    </source>
</evidence>
<dbReference type="RefSeq" id="WP_116879306.1">
    <property type="nucleotide sequence ID" value="NZ_QURB01000001.1"/>
</dbReference>
<proteinExistence type="predicted"/>
<dbReference type="OrthoDB" id="1007667at2"/>
<dbReference type="SUPFAM" id="SSF46689">
    <property type="entry name" value="Homeodomain-like"/>
    <property type="match status" value="1"/>
</dbReference>
<keyword evidence="3" id="KW-0804">Transcription</keyword>
<dbReference type="InterPro" id="IPR014710">
    <property type="entry name" value="RmlC-like_jellyroll"/>
</dbReference>
<dbReference type="GO" id="GO:0003700">
    <property type="term" value="F:DNA-binding transcription factor activity"/>
    <property type="evidence" value="ECO:0007669"/>
    <property type="project" value="InterPro"/>
</dbReference>
<sequence length="290" mass="33935">MYENIRKTLAFYGIECNQSYYLTFESPLKDSPLKTLPIDFYAFCICTEGEIEVEINQNTFLMKENDFIFAIPSTTIRFKRSSRDFKMNILFFEKNYLIKNLANPFIIEKTVMLNRDTYTIIRGNQKTSIFLTGFLNNIDSKRNEKGRYKDEIIRTMIIHLILEIAELSHSNMNESSKENPNISDVYIQFKSLVVDHILENKTVQFYAQKLNVSNKYLIEIVKKASNKTPHDIINEILIKEAYVLLGNTTLSISQIAYQLHFNSVSSFGRFFKKHTSFSPSAYRLMENLKH</sequence>
<dbReference type="InterPro" id="IPR018060">
    <property type="entry name" value="HTH_AraC"/>
</dbReference>
<dbReference type="Proteomes" id="UP000257127">
    <property type="component" value="Unassembled WGS sequence"/>
</dbReference>
<evidence type="ECO:0000259" key="4">
    <source>
        <dbReference type="PROSITE" id="PS01124"/>
    </source>
</evidence>
<keyword evidence="1" id="KW-0805">Transcription regulation</keyword>
<dbReference type="PANTHER" id="PTHR43280:SF32">
    <property type="entry name" value="TRANSCRIPTIONAL REGULATORY PROTEIN"/>
    <property type="match status" value="1"/>
</dbReference>
<gene>
    <name evidence="5" type="ORF">DXU93_00615</name>
</gene>
<protein>
    <submittedName>
        <fullName evidence="5">AraC family transcriptional regulator</fullName>
    </submittedName>
</protein>
<dbReference type="PROSITE" id="PS01124">
    <property type="entry name" value="HTH_ARAC_FAMILY_2"/>
    <property type="match status" value="1"/>
</dbReference>
<dbReference type="GO" id="GO:0043565">
    <property type="term" value="F:sequence-specific DNA binding"/>
    <property type="evidence" value="ECO:0007669"/>
    <property type="project" value="InterPro"/>
</dbReference>
<evidence type="ECO:0000256" key="1">
    <source>
        <dbReference type="ARBA" id="ARBA00023015"/>
    </source>
</evidence>
<dbReference type="Gene3D" id="2.60.120.10">
    <property type="entry name" value="Jelly Rolls"/>
    <property type="match status" value="1"/>
</dbReference>
<organism evidence="5 6">
    <name type="scientific">Brumimicrobium aurantiacum</name>
    <dbReference type="NCBI Taxonomy" id="1737063"/>
    <lineage>
        <taxon>Bacteria</taxon>
        <taxon>Pseudomonadati</taxon>
        <taxon>Bacteroidota</taxon>
        <taxon>Flavobacteriia</taxon>
        <taxon>Flavobacteriales</taxon>
        <taxon>Crocinitomicaceae</taxon>
        <taxon>Brumimicrobium</taxon>
    </lineage>
</organism>
<name>A0A3E1F148_9FLAO</name>
<comment type="caution">
    <text evidence="5">The sequence shown here is derived from an EMBL/GenBank/DDBJ whole genome shotgun (WGS) entry which is preliminary data.</text>
</comment>
<evidence type="ECO:0000313" key="5">
    <source>
        <dbReference type="EMBL" id="RFC55469.1"/>
    </source>
</evidence>
<accession>A0A3E1F148</accession>
<dbReference type="Gene3D" id="1.10.10.60">
    <property type="entry name" value="Homeodomain-like"/>
    <property type="match status" value="1"/>
</dbReference>
<dbReference type="EMBL" id="QURB01000001">
    <property type="protein sequence ID" value="RFC55469.1"/>
    <property type="molecule type" value="Genomic_DNA"/>
</dbReference>
<dbReference type="PANTHER" id="PTHR43280">
    <property type="entry name" value="ARAC-FAMILY TRANSCRIPTIONAL REGULATOR"/>
    <property type="match status" value="1"/>
</dbReference>
<keyword evidence="6" id="KW-1185">Reference proteome</keyword>
<reference evidence="5 6" key="1">
    <citation type="submission" date="2018-08" db="EMBL/GenBank/DDBJ databases">
        <title>The draft genome squence of Brumimicrobium sp. N62.</title>
        <authorList>
            <person name="Du Z.-J."/>
            <person name="Luo H.-R."/>
        </authorList>
    </citation>
    <scope>NUCLEOTIDE SEQUENCE [LARGE SCALE GENOMIC DNA]</scope>
    <source>
        <strain evidence="5 6">N62</strain>
    </source>
</reference>
<evidence type="ECO:0000313" key="6">
    <source>
        <dbReference type="Proteomes" id="UP000257127"/>
    </source>
</evidence>